<evidence type="ECO:0000256" key="1">
    <source>
        <dbReference type="ARBA" id="ARBA00008791"/>
    </source>
</evidence>
<dbReference type="Pfam" id="PF00582">
    <property type="entry name" value="Usp"/>
    <property type="match status" value="2"/>
</dbReference>
<protein>
    <submittedName>
        <fullName evidence="3">Universal stress protein</fullName>
    </submittedName>
</protein>
<dbReference type="InterPro" id="IPR006016">
    <property type="entry name" value="UspA"/>
</dbReference>
<dbReference type="SUPFAM" id="SSF52402">
    <property type="entry name" value="Adenine nucleotide alpha hydrolases-like"/>
    <property type="match status" value="2"/>
</dbReference>
<keyword evidence="4" id="KW-1185">Reference proteome</keyword>
<dbReference type="Gene3D" id="3.40.50.620">
    <property type="entry name" value="HUPs"/>
    <property type="match status" value="2"/>
</dbReference>
<dbReference type="RefSeq" id="WP_390223176.1">
    <property type="nucleotide sequence ID" value="NZ_JBHTAA010000005.1"/>
</dbReference>
<feature type="domain" description="UspA" evidence="2">
    <location>
        <begin position="1"/>
        <end position="128"/>
    </location>
</feature>
<dbReference type="CDD" id="cd00293">
    <property type="entry name" value="USP-like"/>
    <property type="match status" value="2"/>
</dbReference>
<dbReference type="Proteomes" id="UP001596481">
    <property type="component" value="Unassembled WGS sequence"/>
</dbReference>
<dbReference type="PANTHER" id="PTHR46268:SF24">
    <property type="entry name" value="UNIVERSAL STRESS PROTEIN"/>
    <property type="match status" value="1"/>
</dbReference>
<gene>
    <name evidence="3" type="ORF">ACFQJC_09965</name>
</gene>
<comment type="similarity">
    <text evidence="1">Belongs to the universal stress protein A family.</text>
</comment>
<dbReference type="InterPro" id="IPR006015">
    <property type="entry name" value="Universal_stress_UspA"/>
</dbReference>
<evidence type="ECO:0000259" key="2">
    <source>
        <dbReference type="Pfam" id="PF00582"/>
    </source>
</evidence>
<dbReference type="AlphaFoldDB" id="A0ABD5ZEW8"/>
<comment type="caution">
    <text evidence="3">The sequence shown here is derived from an EMBL/GenBank/DDBJ whole genome shotgun (WGS) entry which is preliminary data.</text>
</comment>
<evidence type="ECO:0000313" key="4">
    <source>
        <dbReference type="Proteomes" id="UP001596481"/>
    </source>
</evidence>
<feature type="domain" description="UspA" evidence="2">
    <location>
        <begin position="139"/>
        <end position="263"/>
    </location>
</feature>
<dbReference type="PRINTS" id="PR01438">
    <property type="entry name" value="UNVRSLSTRESS"/>
</dbReference>
<reference evidence="3 4" key="1">
    <citation type="journal article" date="2019" name="Int. J. Syst. Evol. Microbiol.">
        <title>The Global Catalogue of Microorganisms (GCM) 10K type strain sequencing project: providing services to taxonomists for standard genome sequencing and annotation.</title>
        <authorList>
            <consortium name="The Broad Institute Genomics Platform"/>
            <consortium name="The Broad Institute Genome Sequencing Center for Infectious Disease"/>
            <person name="Wu L."/>
            <person name="Ma J."/>
        </authorList>
    </citation>
    <scope>NUCLEOTIDE SEQUENCE [LARGE SCALE GENOMIC DNA]</scope>
    <source>
        <strain evidence="3 4">DSM 29988</strain>
    </source>
</reference>
<dbReference type="InterPro" id="IPR014729">
    <property type="entry name" value="Rossmann-like_a/b/a_fold"/>
</dbReference>
<dbReference type="EMBL" id="JBHTAA010000005">
    <property type="protein sequence ID" value="MFC7203842.1"/>
    <property type="molecule type" value="Genomic_DNA"/>
</dbReference>
<evidence type="ECO:0000313" key="3">
    <source>
        <dbReference type="EMBL" id="MFC7203842.1"/>
    </source>
</evidence>
<organism evidence="3 4">
    <name type="scientific">Haloferax namakaokahaiae</name>
    <dbReference type="NCBI Taxonomy" id="1748331"/>
    <lineage>
        <taxon>Archaea</taxon>
        <taxon>Methanobacteriati</taxon>
        <taxon>Methanobacteriota</taxon>
        <taxon>Stenosarchaea group</taxon>
        <taxon>Halobacteria</taxon>
        <taxon>Halobacteriales</taxon>
        <taxon>Haloferacaceae</taxon>
        <taxon>Haloferax</taxon>
    </lineage>
</organism>
<accession>A0ABD5ZEW8</accession>
<proteinExistence type="inferred from homology"/>
<dbReference type="PANTHER" id="PTHR46268">
    <property type="entry name" value="STRESS RESPONSE PROTEIN NHAX"/>
    <property type="match status" value="1"/>
</dbReference>
<name>A0ABD5ZEW8_9EURY</name>
<sequence length="263" mass="29302">MTRKVLVPIDGGPLGVEAVEHAMETFPDSELTLLYVIDPRYTTADDDELHPDRLFTQLVNLVEERRIPVRTETRVGHPGREIVEYCDENDVDEIVIGSHGRDHDARILLGSVAKRVTRRAPVPVTIVRPKQRHGSVRYLVALDHSEQSQRALEYALASFPDAELTVLHVVESRRRHHESADEAARLVDDARKKAREHGVEVRAVSEERDGTKPARAILDYVTANDIDHVIVGSHGRSGASRILLGSVAESVARRSPVPVTVVR</sequence>